<name>A0ABM1KAM0_GEKJA</name>
<comment type="subcellular location">
    <subcellularLocation>
        <location evidence="1">Mitochondrion intermembrane space</location>
    </subcellularLocation>
</comment>
<dbReference type="PANTHER" id="PTHR46811">
    <property type="entry name" value="COILED-COIL-HELIX-COILED-COIL-HELIX DOMAIN-CONTAINING PROTEIN 7"/>
    <property type="match status" value="1"/>
</dbReference>
<evidence type="ECO:0000256" key="2">
    <source>
        <dbReference type="ARBA" id="ARBA00023128"/>
    </source>
</evidence>
<dbReference type="Proteomes" id="UP000694871">
    <property type="component" value="Unplaced"/>
</dbReference>
<keyword evidence="2" id="KW-0496">Mitochondrion</keyword>
<evidence type="ECO:0000313" key="7">
    <source>
        <dbReference type="RefSeq" id="XP_015270757.1"/>
    </source>
</evidence>
<proteinExistence type="inferred from homology"/>
<dbReference type="PROSITE" id="PS51808">
    <property type="entry name" value="CHCH"/>
    <property type="match status" value="1"/>
</dbReference>
<keyword evidence="6" id="KW-1185">Reference proteome</keyword>
<evidence type="ECO:0000313" key="6">
    <source>
        <dbReference type="Proteomes" id="UP000694871"/>
    </source>
</evidence>
<dbReference type="GeneID" id="107113878"/>
<dbReference type="RefSeq" id="XP_015270757.1">
    <property type="nucleotide sequence ID" value="XM_015415271.1"/>
</dbReference>
<dbReference type="PANTHER" id="PTHR46811:SF1">
    <property type="entry name" value="COILED-COIL-HELIX-COILED-COIL-HELIX DOMAIN-CONTAINING PROTEIN 7"/>
    <property type="match status" value="1"/>
</dbReference>
<evidence type="ECO:0000256" key="1">
    <source>
        <dbReference type="ARBA" id="ARBA00004569"/>
    </source>
</evidence>
<reference evidence="7" key="1">
    <citation type="submission" date="2025-08" db="UniProtKB">
        <authorList>
            <consortium name="RefSeq"/>
        </authorList>
    </citation>
    <scope>IDENTIFICATION</scope>
</reference>
<dbReference type="InterPro" id="IPR009069">
    <property type="entry name" value="Cys_alpha_HP_mot_SF"/>
</dbReference>
<evidence type="ECO:0000256" key="3">
    <source>
        <dbReference type="ARBA" id="ARBA00023157"/>
    </source>
</evidence>
<comment type="similarity">
    <text evidence="4">Belongs to the CHCHD7 family.</text>
</comment>
<protein>
    <recommendedName>
        <fullName evidence="5">Coiled-coil-helix-coiled-coil-helix domain-containing protein 7</fullName>
    </recommendedName>
</protein>
<organism evidence="6 7">
    <name type="scientific">Gekko japonicus</name>
    <name type="common">Schlegel's Japanese gecko</name>
    <dbReference type="NCBI Taxonomy" id="146911"/>
    <lineage>
        <taxon>Eukaryota</taxon>
        <taxon>Metazoa</taxon>
        <taxon>Chordata</taxon>
        <taxon>Craniata</taxon>
        <taxon>Vertebrata</taxon>
        <taxon>Euteleostomi</taxon>
        <taxon>Lepidosauria</taxon>
        <taxon>Squamata</taxon>
        <taxon>Bifurcata</taxon>
        <taxon>Gekkota</taxon>
        <taxon>Gekkonidae</taxon>
        <taxon>Gekkoninae</taxon>
        <taxon>Gekko</taxon>
    </lineage>
</organism>
<dbReference type="InterPro" id="IPR051040">
    <property type="entry name" value="COX23"/>
</dbReference>
<keyword evidence="3" id="KW-1015">Disulfide bond</keyword>
<dbReference type="SUPFAM" id="SSF47072">
    <property type="entry name" value="Cysteine alpha-hairpin motif"/>
    <property type="match status" value="1"/>
</dbReference>
<accession>A0ABM1KAM0</accession>
<gene>
    <name evidence="7" type="primary">CHCHD7</name>
</gene>
<evidence type="ECO:0000256" key="4">
    <source>
        <dbReference type="ARBA" id="ARBA00038205"/>
    </source>
</evidence>
<sequence length="85" mass="10295">MPRKQQRLLDDDTNPCLLETDASRKCMDDNKYNRDMCTVHFLRYRNCRKFWNSIVIQRRQDGIEPAMPTAKERKNVLESMERLPY</sequence>
<evidence type="ECO:0000256" key="5">
    <source>
        <dbReference type="ARBA" id="ARBA00039509"/>
    </source>
</evidence>